<feature type="binding site" evidence="9">
    <location>
        <position position="193"/>
    </location>
    <ligand>
        <name>Zn(2+)</name>
        <dbReference type="ChEBI" id="CHEBI:29105"/>
        <label>1</label>
    </ligand>
</feature>
<evidence type="ECO:0000256" key="1">
    <source>
        <dbReference type="ARBA" id="ARBA00010370"/>
    </source>
</evidence>
<dbReference type="GO" id="GO:0031012">
    <property type="term" value="C:extracellular matrix"/>
    <property type="evidence" value="ECO:0007669"/>
    <property type="project" value="InterPro"/>
</dbReference>
<evidence type="ECO:0000313" key="13">
    <source>
        <dbReference type="EMBL" id="CAD5111189.1"/>
    </source>
</evidence>
<feature type="chain" id="PRO_5029769576" evidence="11">
    <location>
        <begin position="20"/>
        <end position="493"/>
    </location>
</feature>
<dbReference type="EMBL" id="CAJFCJ010000001">
    <property type="protein sequence ID" value="CAD5111189.1"/>
    <property type="molecule type" value="Genomic_DNA"/>
</dbReference>
<evidence type="ECO:0000256" key="4">
    <source>
        <dbReference type="ARBA" id="ARBA00022801"/>
    </source>
</evidence>
<dbReference type="Pfam" id="PF00413">
    <property type="entry name" value="Peptidase_M10"/>
    <property type="match status" value="1"/>
</dbReference>
<evidence type="ECO:0000256" key="9">
    <source>
        <dbReference type="PIRSR" id="PIRSR621190-2"/>
    </source>
</evidence>
<feature type="region of interest" description="Disordered" evidence="10">
    <location>
        <begin position="259"/>
        <end position="287"/>
    </location>
</feature>
<reference evidence="13 14" key="1">
    <citation type="submission" date="2020-08" db="EMBL/GenBank/DDBJ databases">
        <authorList>
            <person name="Hejnol A."/>
        </authorList>
    </citation>
    <scope>NUCLEOTIDE SEQUENCE [LARGE SCALE GENOMIC DNA]</scope>
</reference>
<dbReference type="GO" id="GO:0030198">
    <property type="term" value="P:extracellular matrix organization"/>
    <property type="evidence" value="ECO:0007669"/>
    <property type="project" value="TreeGrafter"/>
</dbReference>
<dbReference type="Proteomes" id="UP000549394">
    <property type="component" value="Unassembled WGS sequence"/>
</dbReference>
<dbReference type="GO" id="GO:0030574">
    <property type="term" value="P:collagen catabolic process"/>
    <property type="evidence" value="ECO:0007669"/>
    <property type="project" value="TreeGrafter"/>
</dbReference>
<evidence type="ECO:0000256" key="2">
    <source>
        <dbReference type="ARBA" id="ARBA00022670"/>
    </source>
</evidence>
<feature type="binding site" evidence="9">
    <location>
        <position position="171"/>
    </location>
    <ligand>
        <name>Zn(2+)</name>
        <dbReference type="ChEBI" id="CHEBI:29105"/>
        <label>1</label>
    </ligand>
</feature>
<dbReference type="GO" id="GO:0004222">
    <property type="term" value="F:metalloendopeptidase activity"/>
    <property type="evidence" value="ECO:0007669"/>
    <property type="project" value="InterPro"/>
</dbReference>
<organism evidence="13 14">
    <name type="scientific">Dimorphilus gyrociliatus</name>
    <dbReference type="NCBI Taxonomy" id="2664684"/>
    <lineage>
        <taxon>Eukaryota</taxon>
        <taxon>Metazoa</taxon>
        <taxon>Spiralia</taxon>
        <taxon>Lophotrochozoa</taxon>
        <taxon>Annelida</taxon>
        <taxon>Polychaeta</taxon>
        <taxon>Polychaeta incertae sedis</taxon>
        <taxon>Dinophilidae</taxon>
        <taxon>Dimorphilus</taxon>
    </lineage>
</organism>
<dbReference type="AlphaFoldDB" id="A0A7I8V7M4"/>
<evidence type="ECO:0000256" key="3">
    <source>
        <dbReference type="ARBA" id="ARBA00022723"/>
    </source>
</evidence>
<evidence type="ECO:0000256" key="11">
    <source>
        <dbReference type="SAM" id="SignalP"/>
    </source>
</evidence>
<feature type="binding site" evidence="9">
    <location>
        <position position="198"/>
    </location>
    <ligand>
        <name>Ca(2+)</name>
        <dbReference type="ChEBI" id="CHEBI:29108"/>
        <label>1</label>
    </ligand>
</feature>
<feature type="binding site" evidence="9">
    <location>
        <position position="159"/>
    </location>
    <ligand>
        <name>Ca(2+)</name>
        <dbReference type="ChEBI" id="CHEBI:29108"/>
        <label>2</label>
    </ligand>
</feature>
<dbReference type="CDD" id="cd04278">
    <property type="entry name" value="ZnMc_MMP"/>
    <property type="match status" value="1"/>
</dbReference>
<dbReference type="Pfam" id="PF01471">
    <property type="entry name" value="PG_binding_1"/>
    <property type="match status" value="1"/>
</dbReference>
<dbReference type="InterPro" id="IPR024079">
    <property type="entry name" value="MetalloPept_cat_dom_sf"/>
</dbReference>
<evidence type="ECO:0000256" key="6">
    <source>
        <dbReference type="ARBA" id="ARBA00023049"/>
    </source>
</evidence>
<feature type="binding site" evidence="9">
    <location>
        <position position="297"/>
    </location>
    <ligand>
        <name>Ca(2+)</name>
        <dbReference type="ChEBI" id="CHEBI:29108"/>
        <label>4</label>
    </ligand>
</feature>
<dbReference type="InterPro" id="IPR006026">
    <property type="entry name" value="Peptidase_Metallo"/>
</dbReference>
<keyword evidence="5 8" id="KW-0862">Zinc</keyword>
<dbReference type="InterPro" id="IPR021190">
    <property type="entry name" value="Pept_M10A"/>
</dbReference>
<dbReference type="InterPro" id="IPR033739">
    <property type="entry name" value="M10A_MMP"/>
</dbReference>
<dbReference type="Gene3D" id="3.40.390.10">
    <property type="entry name" value="Collagenase (Catalytic Domain)"/>
    <property type="match status" value="1"/>
</dbReference>
<dbReference type="OrthoDB" id="1901267at2759"/>
<dbReference type="PRINTS" id="PR00138">
    <property type="entry name" value="MATRIXIN"/>
</dbReference>
<feature type="active site" evidence="7">
    <location>
        <position position="216"/>
    </location>
</feature>
<feature type="binding site" evidence="9">
    <location>
        <position position="198"/>
    </location>
    <ligand>
        <name>Ca(2+)</name>
        <dbReference type="ChEBI" id="CHEBI:29108"/>
        <label>3</label>
    </ligand>
</feature>
<comment type="cofactor">
    <cofactor evidence="9">
        <name>Zn(2+)</name>
        <dbReference type="ChEBI" id="CHEBI:29105"/>
    </cofactor>
    <text evidence="9">Binds 2 Zn(2+) ions per subunit.</text>
</comment>
<keyword evidence="4" id="KW-0378">Hydrolase</keyword>
<dbReference type="InterPro" id="IPR002477">
    <property type="entry name" value="Peptidoglycan-bd-like"/>
</dbReference>
<evidence type="ECO:0000259" key="12">
    <source>
        <dbReference type="SMART" id="SM00235"/>
    </source>
</evidence>
<dbReference type="SUPFAM" id="SSF47090">
    <property type="entry name" value="PGBD-like"/>
    <property type="match status" value="1"/>
</dbReference>
<feature type="binding site" evidence="8">
    <location>
        <position position="219"/>
    </location>
    <ligand>
        <name>Zn(2+)</name>
        <dbReference type="ChEBI" id="CHEBI:29105"/>
        <label>2</label>
        <note>catalytic</note>
    </ligand>
</feature>
<feature type="binding site" evidence="9">
    <location>
        <position position="176"/>
    </location>
    <ligand>
        <name>Ca(2+)</name>
        <dbReference type="ChEBI" id="CHEBI:29108"/>
        <label>3</label>
    </ligand>
</feature>
<evidence type="ECO:0000256" key="5">
    <source>
        <dbReference type="ARBA" id="ARBA00022833"/>
    </source>
</evidence>
<dbReference type="SUPFAM" id="SSF50923">
    <property type="entry name" value="Hemopexin-like domain"/>
    <property type="match status" value="1"/>
</dbReference>
<dbReference type="SMART" id="SM00235">
    <property type="entry name" value="ZnMc"/>
    <property type="match status" value="1"/>
</dbReference>
<dbReference type="InterPro" id="IPR036375">
    <property type="entry name" value="Hemopexin-like_dom_sf"/>
</dbReference>
<feature type="domain" description="Peptidase metallopeptidase" evidence="12">
    <location>
        <begin position="103"/>
        <end position="262"/>
    </location>
</feature>
<keyword evidence="11" id="KW-0732">Signal</keyword>
<name>A0A7I8V7M4_9ANNE</name>
<feature type="signal peptide" evidence="11">
    <location>
        <begin position="1"/>
        <end position="19"/>
    </location>
</feature>
<keyword evidence="6" id="KW-0482">Metalloprotease</keyword>
<dbReference type="GO" id="GO:0008270">
    <property type="term" value="F:zinc ion binding"/>
    <property type="evidence" value="ECO:0007669"/>
    <property type="project" value="InterPro"/>
</dbReference>
<dbReference type="GO" id="GO:0006508">
    <property type="term" value="P:proteolysis"/>
    <property type="evidence" value="ECO:0007669"/>
    <property type="project" value="UniProtKB-KW"/>
</dbReference>
<accession>A0A7I8V7M4</accession>
<sequence>MKLTVSIAISAVILVFCEPKPNKVDPYGFLIQFGYAEKPPTGTGLDKNTFERGVKKFQAMMHIPQTGKLDAVTSRKMNSKRCGMADFGEGNVDKRRIAFATRQDSPWSGGKKHFTWFLEQSSGQFSSGAQRSMIDKAFRYWADVSGITARESSDLNSADIKVRFASRFHGDANFDGPGGVLAHAFYPDDGRLHMDDEESWRDVEKETGTIMTLVHELGHNLGLTHSSVEGAVMYPSRGTPPEGFNFQLDGDDIYRIQRLYGGPNGPNPPKPTKPPVVPTQPSGRLNPKDCDRYSRFDSIVQVPVYGESYEDIFAFVGRYVWRLDSYDGALEQRSTLQRYFPGLPSKKMFSAFYDRDLGYLFLTSLKTLFTYDVYRKRLIEKKKLSFTTYAAFMDPEKRNTAILMKTRGSSSIYFEFNTITRRVEGRRKYSRSRWSFMNRTPTAALISASFPDHLFLFSGKSYRTVDLRTYNFVGGTRSNSRAWLRCSKAIDRY</sequence>
<feature type="binding site" evidence="9">
    <location>
        <position position="183"/>
    </location>
    <ligand>
        <name>Zn(2+)</name>
        <dbReference type="ChEBI" id="CHEBI:29105"/>
        <label>1</label>
    </ligand>
</feature>
<comment type="cofactor">
    <cofactor evidence="9">
        <name>Ca(2+)</name>
        <dbReference type="ChEBI" id="CHEBI:29108"/>
    </cofactor>
    <text evidence="9">Can bind about 5 Ca(2+) ions per subunit.</text>
</comment>
<proteinExistence type="inferred from homology"/>
<dbReference type="SUPFAM" id="SSF55486">
    <property type="entry name" value="Metalloproteases ('zincins'), catalytic domain"/>
    <property type="match status" value="1"/>
</dbReference>
<comment type="similarity">
    <text evidence="1">Belongs to the peptidase M10A family.</text>
</comment>
<evidence type="ECO:0000256" key="7">
    <source>
        <dbReference type="PIRSR" id="PIRSR001191-1"/>
    </source>
</evidence>
<feature type="binding site" evidence="9">
    <location>
        <position position="233"/>
    </location>
    <ligand>
        <name>Zn(2+)</name>
        <dbReference type="ChEBI" id="CHEBI:29105"/>
        <label>2</label>
        <note>catalytic</note>
    </ligand>
</feature>
<dbReference type="InterPro" id="IPR036365">
    <property type="entry name" value="PGBD-like_sf"/>
</dbReference>
<feature type="binding site" evidence="9">
    <location>
        <position position="196"/>
    </location>
    <ligand>
        <name>Ca(2+)</name>
        <dbReference type="ChEBI" id="CHEBI:29108"/>
        <label>1</label>
    </ligand>
</feature>
<feature type="binding site" evidence="9">
    <location>
        <position position="195"/>
    </location>
    <ligand>
        <name>Ca(2+)</name>
        <dbReference type="ChEBI" id="CHEBI:29108"/>
        <label>3</label>
    </ligand>
</feature>
<keyword evidence="2" id="KW-0645">Protease</keyword>
<dbReference type="PANTHER" id="PTHR10201:SF323">
    <property type="entry name" value="MATRIX METALLOPROTEINASE-21"/>
    <property type="match status" value="1"/>
</dbReference>
<comment type="caution">
    <text evidence="13">The sequence shown here is derived from an EMBL/GenBank/DDBJ whole genome shotgun (WGS) entry which is preliminary data.</text>
</comment>
<dbReference type="PANTHER" id="PTHR10201">
    <property type="entry name" value="MATRIX METALLOPROTEINASE"/>
    <property type="match status" value="1"/>
</dbReference>
<feature type="binding site" evidence="9">
    <location>
        <position position="175"/>
    </location>
    <ligand>
        <name>Ca(2+)</name>
        <dbReference type="ChEBI" id="CHEBI:29108"/>
        <label>3</label>
    </ligand>
</feature>
<evidence type="ECO:0000256" key="10">
    <source>
        <dbReference type="SAM" id="MobiDB-lite"/>
    </source>
</evidence>
<dbReference type="PIRSF" id="PIRSF001191">
    <property type="entry name" value="Peptidase_M10A_matrix"/>
    <property type="match status" value="1"/>
</dbReference>
<feature type="binding site" evidence="8">
    <location>
        <position position="225"/>
    </location>
    <ligand>
        <name>Zn(2+)</name>
        <dbReference type="ChEBI" id="CHEBI:29105"/>
        <label>2</label>
        <note>catalytic</note>
    </ligand>
</feature>
<feature type="binding site" evidence="9">
    <location>
        <position position="169"/>
    </location>
    <ligand>
        <name>Zn(2+)</name>
        <dbReference type="ChEBI" id="CHEBI:29105"/>
        <label>1</label>
    </ligand>
</feature>
<feature type="compositionally biased region" description="Pro residues" evidence="10">
    <location>
        <begin position="265"/>
        <end position="278"/>
    </location>
</feature>
<dbReference type="Gene3D" id="2.110.10.10">
    <property type="entry name" value="Hemopexin-like domain"/>
    <property type="match status" value="1"/>
</dbReference>
<gene>
    <name evidence="13" type="ORF">DGYR_LOCUS513</name>
</gene>
<dbReference type="InterPro" id="IPR001818">
    <property type="entry name" value="Pept_M10_metallopeptidase"/>
</dbReference>
<feature type="binding site" evidence="9">
    <location>
        <position position="299"/>
    </location>
    <ligand>
        <name>Ca(2+)</name>
        <dbReference type="ChEBI" id="CHEBI:29108"/>
        <label>5</label>
    </ligand>
</feature>
<evidence type="ECO:0000256" key="8">
    <source>
        <dbReference type="PIRSR" id="PIRSR001191-2"/>
    </source>
</evidence>
<protein>
    <submittedName>
        <fullName evidence="13">DgyrCDS522</fullName>
    </submittedName>
</protein>
<feature type="binding site" description="in inhibited form" evidence="9">
    <location>
        <position position="82"/>
    </location>
    <ligand>
        <name>Zn(2+)</name>
        <dbReference type="ChEBI" id="CHEBI:29105"/>
        <label>2</label>
        <note>catalytic</note>
    </ligand>
</feature>
<keyword evidence="14" id="KW-1185">Reference proteome</keyword>
<feature type="binding site" evidence="8">
    <location>
        <position position="215"/>
    </location>
    <ligand>
        <name>Zn(2+)</name>
        <dbReference type="ChEBI" id="CHEBI:29105"/>
        <label>2</label>
        <note>catalytic</note>
    </ligand>
</feature>
<evidence type="ECO:0000313" key="14">
    <source>
        <dbReference type="Proteomes" id="UP000549394"/>
    </source>
</evidence>
<feature type="binding site" evidence="9">
    <location>
        <position position="351"/>
    </location>
    <ligand>
        <name>Ca(2+)</name>
        <dbReference type="ChEBI" id="CHEBI:29108"/>
        <label>5</label>
    </ligand>
</feature>
<keyword evidence="3 8" id="KW-0479">Metal-binding</keyword>
<keyword evidence="9" id="KW-0106">Calcium</keyword>